<dbReference type="Proteomes" id="UP000014074">
    <property type="component" value="Unassembled WGS sequence"/>
</dbReference>
<keyword evidence="1" id="KW-0175">Coiled coil</keyword>
<gene>
    <name evidence="3" type="ORF">UCRPA7_1846</name>
</gene>
<dbReference type="AlphaFoldDB" id="R8BTF0"/>
<dbReference type="GeneID" id="19322037"/>
<evidence type="ECO:0000256" key="2">
    <source>
        <dbReference type="SAM" id="MobiDB-lite"/>
    </source>
</evidence>
<reference evidence="4" key="1">
    <citation type="journal article" date="2013" name="Genome Announc.">
        <title>Draft genome sequence of the ascomycete Phaeoacremonium aleophilum strain UCR-PA7, a causal agent of the esca disease complex in grapevines.</title>
        <authorList>
            <person name="Blanco-Ulate B."/>
            <person name="Rolshausen P."/>
            <person name="Cantu D."/>
        </authorList>
    </citation>
    <scope>NUCLEOTIDE SEQUENCE [LARGE SCALE GENOMIC DNA]</scope>
    <source>
        <strain evidence="4">UCR-PA7</strain>
    </source>
</reference>
<accession>R8BTF0</accession>
<dbReference type="KEGG" id="tmn:UCRPA7_1846"/>
<evidence type="ECO:0000313" key="3">
    <source>
        <dbReference type="EMBL" id="EOO02626.1"/>
    </source>
</evidence>
<evidence type="ECO:0000256" key="1">
    <source>
        <dbReference type="SAM" id="Coils"/>
    </source>
</evidence>
<keyword evidence="4" id="KW-1185">Reference proteome</keyword>
<feature type="coiled-coil region" evidence="1">
    <location>
        <begin position="126"/>
        <end position="153"/>
    </location>
</feature>
<feature type="region of interest" description="Disordered" evidence="2">
    <location>
        <begin position="1"/>
        <end position="37"/>
    </location>
</feature>
<dbReference type="EMBL" id="KB932907">
    <property type="protein sequence ID" value="EOO02626.1"/>
    <property type="molecule type" value="Genomic_DNA"/>
</dbReference>
<proteinExistence type="predicted"/>
<organism evidence="3 4">
    <name type="scientific">Phaeoacremonium minimum (strain UCR-PA7)</name>
    <name type="common">Esca disease fungus</name>
    <name type="synonym">Togninia minima</name>
    <dbReference type="NCBI Taxonomy" id="1286976"/>
    <lineage>
        <taxon>Eukaryota</taxon>
        <taxon>Fungi</taxon>
        <taxon>Dikarya</taxon>
        <taxon>Ascomycota</taxon>
        <taxon>Pezizomycotina</taxon>
        <taxon>Sordariomycetes</taxon>
        <taxon>Sordariomycetidae</taxon>
        <taxon>Togniniales</taxon>
        <taxon>Togniniaceae</taxon>
        <taxon>Phaeoacremonium</taxon>
    </lineage>
</organism>
<sequence>MVSHPNSTQVPLRQELPNSSHGNRRGTPVPTGPGEDQLFDVRKGLCDISYITRDVYNALARHQCNNSSTLKAYEQAYQQEHQKLKEAVGTNKSLGKMNERLRLEADYYKTDSDTMRSRLQERDATVASLTSRVERLDKEKQHMKEVHEEALRNAADRIVSQDHKIDELLAHIEEMVPIEGQSPTSQVASPGKRRREGEDEQEAPQKEDGKKEEGETEKKSRKRRQTRAVDEGQAESPSLE</sequence>
<dbReference type="OrthoDB" id="10444539at2759"/>
<feature type="compositionally biased region" description="Basic and acidic residues" evidence="2">
    <location>
        <begin position="203"/>
        <end position="218"/>
    </location>
</feature>
<evidence type="ECO:0000313" key="4">
    <source>
        <dbReference type="Proteomes" id="UP000014074"/>
    </source>
</evidence>
<dbReference type="HOGENOM" id="CLU_1157077_0_0_1"/>
<name>R8BTF0_PHAM7</name>
<dbReference type="RefSeq" id="XP_007912616.1">
    <property type="nucleotide sequence ID" value="XM_007914425.1"/>
</dbReference>
<feature type="compositionally biased region" description="Polar residues" evidence="2">
    <location>
        <begin position="1"/>
        <end position="21"/>
    </location>
</feature>
<protein>
    <submittedName>
        <fullName evidence="3">Uncharacterized protein</fullName>
    </submittedName>
</protein>
<feature type="region of interest" description="Disordered" evidence="2">
    <location>
        <begin position="176"/>
        <end position="240"/>
    </location>
</feature>